<feature type="compositionally biased region" description="Basic and acidic residues" evidence="1">
    <location>
        <begin position="720"/>
        <end position="748"/>
    </location>
</feature>
<reference evidence="2" key="1">
    <citation type="submission" date="2021-07" db="EMBL/GenBank/DDBJ databases">
        <authorList>
            <person name="Durling M."/>
        </authorList>
    </citation>
    <scope>NUCLEOTIDE SEQUENCE</scope>
</reference>
<protein>
    <submittedName>
        <fullName evidence="2">Uncharacterized protein</fullName>
    </submittedName>
</protein>
<evidence type="ECO:0000256" key="1">
    <source>
        <dbReference type="SAM" id="MobiDB-lite"/>
    </source>
</evidence>
<keyword evidence="3" id="KW-1185">Reference proteome</keyword>
<gene>
    <name evidence="2" type="ORF">HYFRA_00012402</name>
</gene>
<name>A0A9N9L996_9HELO</name>
<evidence type="ECO:0000313" key="3">
    <source>
        <dbReference type="Proteomes" id="UP000696280"/>
    </source>
</evidence>
<feature type="region of interest" description="Disordered" evidence="1">
    <location>
        <begin position="698"/>
        <end position="748"/>
    </location>
</feature>
<feature type="compositionally biased region" description="Basic and acidic residues" evidence="1">
    <location>
        <begin position="701"/>
        <end position="714"/>
    </location>
</feature>
<feature type="compositionally biased region" description="Polar residues" evidence="1">
    <location>
        <begin position="764"/>
        <end position="778"/>
    </location>
</feature>
<dbReference type="EMBL" id="CAJVRL010000098">
    <property type="protein sequence ID" value="CAG8960328.1"/>
    <property type="molecule type" value="Genomic_DNA"/>
</dbReference>
<dbReference type="Proteomes" id="UP000696280">
    <property type="component" value="Unassembled WGS sequence"/>
</dbReference>
<feature type="region of interest" description="Disordered" evidence="1">
    <location>
        <begin position="764"/>
        <end position="807"/>
    </location>
</feature>
<proteinExistence type="predicted"/>
<evidence type="ECO:0000313" key="2">
    <source>
        <dbReference type="EMBL" id="CAG8960328.1"/>
    </source>
</evidence>
<comment type="caution">
    <text evidence="2">The sequence shown here is derived from an EMBL/GenBank/DDBJ whole genome shotgun (WGS) entry which is preliminary data.</text>
</comment>
<sequence>MCSEGGFLWAWYRRIPSLNHESWAYPFLKDDVSSRRLDLIQEESRSFKEEGLSGTSARKIKRPMGPTIAVSRCTWVTRHLLPNYTSHLIHIRSNISNISNSHQILMFYCFKPTYLQGWIVTVLRLGSNIKSRAPFNHDSGRVVSLLSRPQLSHKYIELQTCKDSMSSKSALKMYKGLDLVHRSLRSHKPDLYEVVHSALNTLRQLPDVLILSLTHSLRRHYYLTIMCLRAPKWELSSASPTHHTYKIHMDDSRAAFFVFPSLLLPRGRLDVLFLYPAQSYVPGGNYREADQLAQVVEVHLLGETATQPLRQYQQIGPQEQVKSQLQRWYHIHGFSECVLSQGSLAHDMATCILVFESSSSFHKGGYMGISRLCNCDPTTGSRQISYFQVDLGWWLIGTFHRAIFPPAFFLVDISRECWLTAVHEAQVVQYHQGVLMLHERSQLLQLYLMVHCWRWVRPYGGEGELVPVRQLEVYGRVRRAQLQIGRAGREKGHLMKSGKMRHVGGVWEKLTCSTGVIGAWPARPQRVGKHHNPNDAPHNRLSVTHHLVSTPKCLRFRAIEECHGGSAAVTATTASSGWESMATRCSAPCGDWSGVVLRQAAGLQAAYLSDGIRGHLSSPGHHQLKVATLGHVFDDGFVWQHFQAQEAKDPLNSVLSCKTTETTIGSALCSPGAREVKERKRSNSQKLIVIVAPQETGLPTDLRKNSRPADKLDEPSSFERICEPPPEERRPTNLKAEKLGENTKTRKAERQLLLDYRAVSNKRQTPIAQESLKTQGQETSEREDRSIRKGKERESGNNLKPTKAKNKNNRVNISASAWAGVEAAESKREIQIGWSSTWDSQSRPTAESESQLIRLTVRLSGGLGTYVSQLLVYVTYLLATFPQPTSKVTGNIDDSHPQGQLELEWEHLEGWGIRSHDPVLSHLISRLSASSGCAFLLAVEAAALSPLLLPSPHPAEVPCPPHVLSSVHLFPNLLPKSKILPDTLPLLSSNTRFFLRGADLKGARGLAIKALVRWINC</sequence>
<dbReference type="AlphaFoldDB" id="A0A9N9L996"/>
<accession>A0A9N9L996</accession>
<feature type="compositionally biased region" description="Basic and acidic residues" evidence="1">
    <location>
        <begin position="779"/>
        <end position="795"/>
    </location>
</feature>
<organism evidence="2 3">
    <name type="scientific">Hymenoscyphus fraxineus</name>
    <dbReference type="NCBI Taxonomy" id="746836"/>
    <lineage>
        <taxon>Eukaryota</taxon>
        <taxon>Fungi</taxon>
        <taxon>Dikarya</taxon>
        <taxon>Ascomycota</taxon>
        <taxon>Pezizomycotina</taxon>
        <taxon>Leotiomycetes</taxon>
        <taxon>Helotiales</taxon>
        <taxon>Helotiaceae</taxon>
        <taxon>Hymenoscyphus</taxon>
    </lineage>
</organism>